<accession>A0A6I4T5U0</accession>
<evidence type="ECO:0000313" key="2">
    <source>
        <dbReference type="EMBL" id="MXO65789.1"/>
    </source>
</evidence>
<dbReference type="RefSeq" id="WP_160736214.1">
    <property type="nucleotide sequence ID" value="NZ_WTYT01000003.1"/>
</dbReference>
<evidence type="ECO:0000313" key="3">
    <source>
        <dbReference type="Proteomes" id="UP000438476"/>
    </source>
</evidence>
<sequence length="275" mass="29362">MPLTPLISAALLPLFLQTAAQGTTPDLPVPSSQTAMSSPATIERDRLTVCLEEARQDPATAIVTASTWLAEVVGPERSYPQQCLGMAYTSLLRWQAAEDSFMMARNARLEDNHLSRAKLAAMAGNAALADNRLEDALGTLDLALRDAALTGDPMVSGGIEVDRARTLVGLGRMDEARQALATARQDAAQNSEAWLLSATLSRREDRLEDAQMQIRTAAGLAPQDPRIGLEAGVIAMLAGDSEAARASWESVIALDSDSEQAATARTYLSQMKETP</sequence>
<gene>
    <name evidence="2" type="ORF">GRI91_08485</name>
</gene>
<dbReference type="EMBL" id="WTYT01000003">
    <property type="protein sequence ID" value="MXO65789.1"/>
    <property type="molecule type" value="Genomic_DNA"/>
</dbReference>
<dbReference type="InterPro" id="IPR011990">
    <property type="entry name" value="TPR-like_helical_dom_sf"/>
</dbReference>
<evidence type="ECO:0000256" key="1">
    <source>
        <dbReference type="SAM" id="SignalP"/>
    </source>
</evidence>
<organism evidence="2 3">
    <name type="scientific">Altericroceibacterium endophyticum</name>
    <dbReference type="NCBI Taxonomy" id="1808508"/>
    <lineage>
        <taxon>Bacteria</taxon>
        <taxon>Pseudomonadati</taxon>
        <taxon>Pseudomonadota</taxon>
        <taxon>Alphaproteobacteria</taxon>
        <taxon>Sphingomonadales</taxon>
        <taxon>Erythrobacteraceae</taxon>
        <taxon>Altericroceibacterium</taxon>
    </lineage>
</organism>
<protein>
    <submittedName>
        <fullName evidence="2">Uncharacterized protein</fullName>
    </submittedName>
</protein>
<dbReference type="OrthoDB" id="7566477at2"/>
<keyword evidence="3" id="KW-1185">Reference proteome</keyword>
<dbReference type="AlphaFoldDB" id="A0A6I4T5U0"/>
<dbReference type="SUPFAM" id="SSF48452">
    <property type="entry name" value="TPR-like"/>
    <property type="match status" value="1"/>
</dbReference>
<dbReference type="Proteomes" id="UP000438476">
    <property type="component" value="Unassembled WGS sequence"/>
</dbReference>
<reference evidence="2 3" key="1">
    <citation type="submission" date="2019-12" db="EMBL/GenBank/DDBJ databases">
        <title>Genomic-based taxomic classification of the family Erythrobacteraceae.</title>
        <authorList>
            <person name="Xu L."/>
        </authorList>
    </citation>
    <scope>NUCLEOTIDE SEQUENCE [LARGE SCALE GENOMIC DNA]</scope>
    <source>
        <strain evidence="2 3">LMG 29518</strain>
    </source>
</reference>
<feature type="chain" id="PRO_5026085265" evidence="1">
    <location>
        <begin position="21"/>
        <end position="275"/>
    </location>
</feature>
<dbReference type="Gene3D" id="1.25.40.10">
    <property type="entry name" value="Tetratricopeptide repeat domain"/>
    <property type="match status" value="1"/>
</dbReference>
<feature type="signal peptide" evidence="1">
    <location>
        <begin position="1"/>
        <end position="20"/>
    </location>
</feature>
<comment type="caution">
    <text evidence="2">The sequence shown here is derived from an EMBL/GenBank/DDBJ whole genome shotgun (WGS) entry which is preliminary data.</text>
</comment>
<keyword evidence="1" id="KW-0732">Signal</keyword>
<proteinExistence type="predicted"/>
<name>A0A6I4T5U0_9SPHN</name>